<dbReference type="InterPro" id="IPR020616">
    <property type="entry name" value="Thiolase_N"/>
</dbReference>
<evidence type="ECO:0000256" key="3">
    <source>
        <dbReference type="ARBA" id="ARBA00022448"/>
    </source>
</evidence>
<dbReference type="PANTHER" id="PTHR42870">
    <property type="entry name" value="ACETYL-COA C-ACETYLTRANSFERASE"/>
    <property type="match status" value="1"/>
</dbReference>
<dbReference type="PROSITE" id="PS00737">
    <property type="entry name" value="THIOLASE_2"/>
    <property type="match status" value="1"/>
</dbReference>
<protein>
    <recommendedName>
        <fullName evidence="2">propanoyl-CoA C-acyltransferase</fullName>
        <ecNumber evidence="2">2.3.1.176</ecNumber>
    </recommendedName>
    <alternativeName>
        <fullName evidence="8">Propanoyl-CoA C-acyltransferase</fullName>
    </alternativeName>
</protein>
<dbReference type="Gene3D" id="3.40.47.10">
    <property type="match status" value="1"/>
</dbReference>
<evidence type="ECO:0000259" key="9">
    <source>
        <dbReference type="Pfam" id="PF00108"/>
    </source>
</evidence>
<dbReference type="EMBL" id="JBHRSL010000010">
    <property type="protein sequence ID" value="MFC3053159.1"/>
    <property type="molecule type" value="Genomic_DNA"/>
</dbReference>
<feature type="domain" description="Thiolase C-terminal" evidence="10">
    <location>
        <begin position="267"/>
        <end position="382"/>
    </location>
</feature>
<dbReference type="NCBIfam" id="NF006102">
    <property type="entry name" value="PRK08256.1"/>
    <property type="match status" value="1"/>
</dbReference>
<evidence type="ECO:0000256" key="8">
    <source>
        <dbReference type="ARBA" id="ARBA00032316"/>
    </source>
</evidence>
<feature type="domain" description="Thiolase N-terminal" evidence="9">
    <location>
        <begin position="5"/>
        <end position="116"/>
    </location>
</feature>
<evidence type="ECO:0000256" key="4">
    <source>
        <dbReference type="ARBA" id="ARBA00022679"/>
    </source>
</evidence>
<evidence type="ECO:0000256" key="7">
    <source>
        <dbReference type="ARBA" id="ARBA00023140"/>
    </source>
</evidence>
<dbReference type="InterPro" id="IPR055140">
    <property type="entry name" value="Thiolase_C_2"/>
</dbReference>
<dbReference type="EC" id="2.3.1.176" evidence="2"/>
<accession>A0ABV7D932</accession>
<organism evidence="11 12">
    <name type="scientific">Kordiimonas pumila</name>
    <dbReference type="NCBI Taxonomy" id="2161677"/>
    <lineage>
        <taxon>Bacteria</taxon>
        <taxon>Pseudomonadati</taxon>
        <taxon>Pseudomonadota</taxon>
        <taxon>Alphaproteobacteria</taxon>
        <taxon>Kordiimonadales</taxon>
        <taxon>Kordiimonadaceae</taxon>
        <taxon>Kordiimonas</taxon>
    </lineage>
</organism>
<keyword evidence="6" id="KW-0446">Lipid-binding</keyword>
<evidence type="ECO:0000256" key="5">
    <source>
        <dbReference type="ARBA" id="ARBA00023055"/>
    </source>
</evidence>
<dbReference type="PROSITE" id="PS00098">
    <property type="entry name" value="THIOLASE_1"/>
    <property type="match status" value="1"/>
</dbReference>
<proteinExistence type="predicted"/>
<comment type="subcellular location">
    <subcellularLocation>
        <location evidence="1">Peroxisome</location>
    </subcellularLocation>
</comment>
<dbReference type="RefSeq" id="WP_194213016.1">
    <property type="nucleotide sequence ID" value="NZ_CP061205.1"/>
</dbReference>
<gene>
    <name evidence="11" type="ORF">ACFOKA_14690</name>
</gene>
<keyword evidence="12" id="KW-1185">Reference proteome</keyword>
<dbReference type="InterPro" id="IPR002155">
    <property type="entry name" value="Thiolase"/>
</dbReference>
<keyword evidence="7" id="KW-0576">Peroxisome</keyword>
<dbReference type="InterPro" id="IPR020615">
    <property type="entry name" value="Thiolase_acyl_enz_int_AS"/>
</dbReference>
<keyword evidence="5" id="KW-0445">Lipid transport</keyword>
<dbReference type="Pfam" id="PF00108">
    <property type="entry name" value="Thiolase_N"/>
    <property type="match status" value="1"/>
</dbReference>
<sequence>MPEHVIVAGISMIPFKKPGDSADYRTMGSAAAKAALEDAGVSYSDVKQAYAGYVYGDSTSGQAALYPVGLSGIPIVNVNNNCATGSTALFLARQVIANGVTDCVIALGFEQMSPGSLASVYKDRPDPLADFLSTIDERFGTSDAPMALRLFGGAALDYQERYGASDETFAMITEKARKHAGKNPHALLRAPITVEEVLASPKMFGPLTRFQCCPPTCGAAAAILCNEEFAKKHNINGDIVIKSQAFTTDEAASFDKDDLRNTVGAGMSRKAAEQVYTDAGINPEDLDVIELHDCFTANELLSYESLMLTPEGTAERFIRDGNNTYGGQFVVNPSGGLLAKGHPLGATGLAQCYELTSHLRGSAGERQVERARLALQHNIGLGGACVVTLYENTKGHAR</sequence>
<keyword evidence="3" id="KW-0813">Transport</keyword>
<dbReference type="PIRSF" id="PIRSF000429">
    <property type="entry name" value="Ac-CoA_Ac_transf"/>
    <property type="match status" value="1"/>
</dbReference>
<name>A0ABV7D932_9PROT</name>
<evidence type="ECO:0000259" key="10">
    <source>
        <dbReference type="Pfam" id="PF22691"/>
    </source>
</evidence>
<evidence type="ECO:0000313" key="12">
    <source>
        <dbReference type="Proteomes" id="UP001595444"/>
    </source>
</evidence>
<dbReference type="Proteomes" id="UP001595444">
    <property type="component" value="Unassembled WGS sequence"/>
</dbReference>
<dbReference type="Pfam" id="PF22691">
    <property type="entry name" value="Thiolase_C_1"/>
    <property type="match status" value="1"/>
</dbReference>
<reference evidence="12" key="1">
    <citation type="journal article" date="2019" name="Int. J. Syst. Evol. Microbiol.">
        <title>The Global Catalogue of Microorganisms (GCM) 10K type strain sequencing project: providing services to taxonomists for standard genome sequencing and annotation.</title>
        <authorList>
            <consortium name="The Broad Institute Genomics Platform"/>
            <consortium name="The Broad Institute Genome Sequencing Center for Infectious Disease"/>
            <person name="Wu L."/>
            <person name="Ma J."/>
        </authorList>
    </citation>
    <scope>NUCLEOTIDE SEQUENCE [LARGE SCALE GENOMIC DNA]</scope>
    <source>
        <strain evidence="12">KCTC 62164</strain>
    </source>
</reference>
<comment type="caution">
    <text evidence="11">The sequence shown here is derived from an EMBL/GenBank/DDBJ whole genome shotgun (WGS) entry which is preliminary data.</text>
</comment>
<evidence type="ECO:0000256" key="2">
    <source>
        <dbReference type="ARBA" id="ARBA00012352"/>
    </source>
</evidence>
<evidence type="ECO:0000256" key="1">
    <source>
        <dbReference type="ARBA" id="ARBA00004275"/>
    </source>
</evidence>
<dbReference type="PANTHER" id="PTHR42870:SF1">
    <property type="entry name" value="NON-SPECIFIC LIPID-TRANSFER PROTEIN-LIKE 2"/>
    <property type="match status" value="1"/>
</dbReference>
<dbReference type="SUPFAM" id="SSF53901">
    <property type="entry name" value="Thiolase-like"/>
    <property type="match status" value="2"/>
</dbReference>
<keyword evidence="4" id="KW-0808">Transferase</keyword>
<dbReference type="InterPro" id="IPR020613">
    <property type="entry name" value="Thiolase_CS"/>
</dbReference>
<dbReference type="InterPro" id="IPR016039">
    <property type="entry name" value="Thiolase-like"/>
</dbReference>
<dbReference type="CDD" id="cd00829">
    <property type="entry name" value="SCP-x_thiolase"/>
    <property type="match status" value="1"/>
</dbReference>
<evidence type="ECO:0000256" key="6">
    <source>
        <dbReference type="ARBA" id="ARBA00023121"/>
    </source>
</evidence>
<evidence type="ECO:0000313" key="11">
    <source>
        <dbReference type="EMBL" id="MFC3053159.1"/>
    </source>
</evidence>